<keyword evidence="2" id="KW-0472">Membrane</keyword>
<protein>
    <submittedName>
        <fullName evidence="3">Uncharacterized protein</fullName>
    </submittedName>
</protein>
<feature type="transmembrane region" description="Helical" evidence="2">
    <location>
        <begin position="224"/>
        <end position="240"/>
    </location>
</feature>
<evidence type="ECO:0000256" key="1">
    <source>
        <dbReference type="SAM" id="MobiDB-lite"/>
    </source>
</evidence>
<dbReference type="OrthoDB" id="5198792at2"/>
<organism evidence="3 4">
    <name type="scientific">Blastococcus colisei</name>
    <dbReference type="NCBI Taxonomy" id="1564162"/>
    <lineage>
        <taxon>Bacteria</taxon>
        <taxon>Bacillati</taxon>
        <taxon>Actinomycetota</taxon>
        <taxon>Actinomycetes</taxon>
        <taxon>Geodermatophilales</taxon>
        <taxon>Geodermatophilaceae</taxon>
        <taxon>Blastococcus</taxon>
    </lineage>
</organism>
<feature type="compositionally biased region" description="Low complexity" evidence="1">
    <location>
        <begin position="28"/>
        <end position="38"/>
    </location>
</feature>
<dbReference type="AlphaFoldDB" id="A0A543P9B4"/>
<feature type="transmembrane region" description="Helical" evidence="2">
    <location>
        <begin position="130"/>
        <end position="151"/>
    </location>
</feature>
<evidence type="ECO:0000313" key="3">
    <source>
        <dbReference type="EMBL" id="TQN40666.1"/>
    </source>
</evidence>
<feature type="transmembrane region" description="Helical" evidence="2">
    <location>
        <begin position="163"/>
        <end position="186"/>
    </location>
</feature>
<accession>A0A543P9B4</accession>
<keyword evidence="4" id="KW-1185">Reference proteome</keyword>
<keyword evidence="2" id="KW-0812">Transmembrane</keyword>
<dbReference type="Proteomes" id="UP000319865">
    <property type="component" value="Unassembled WGS sequence"/>
</dbReference>
<name>A0A543P9B4_9ACTN</name>
<feature type="compositionally biased region" description="Low complexity" evidence="1">
    <location>
        <begin position="95"/>
        <end position="105"/>
    </location>
</feature>
<gene>
    <name evidence="3" type="ORF">FHU33_0011</name>
</gene>
<feature type="compositionally biased region" description="Pro residues" evidence="1">
    <location>
        <begin position="39"/>
        <end position="50"/>
    </location>
</feature>
<feature type="compositionally biased region" description="Basic and acidic residues" evidence="1">
    <location>
        <begin position="109"/>
        <end position="118"/>
    </location>
</feature>
<reference evidence="3 4" key="1">
    <citation type="submission" date="2019-06" db="EMBL/GenBank/DDBJ databases">
        <title>Sequencing the genomes of 1000 actinobacteria strains.</title>
        <authorList>
            <person name="Klenk H.-P."/>
        </authorList>
    </citation>
    <scope>NUCLEOTIDE SEQUENCE [LARGE SCALE GENOMIC DNA]</scope>
    <source>
        <strain evidence="3 4">DSM 46837</strain>
    </source>
</reference>
<dbReference type="EMBL" id="VFQE01000001">
    <property type="protein sequence ID" value="TQN40666.1"/>
    <property type="molecule type" value="Genomic_DNA"/>
</dbReference>
<feature type="transmembrane region" description="Helical" evidence="2">
    <location>
        <begin position="198"/>
        <end position="218"/>
    </location>
</feature>
<feature type="region of interest" description="Disordered" evidence="1">
    <location>
        <begin position="1"/>
        <end position="120"/>
    </location>
</feature>
<proteinExistence type="predicted"/>
<evidence type="ECO:0000256" key="2">
    <source>
        <dbReference type="SAM" id="Phobius"/>
    </source>
</evidence>
<evidence type="ECO:0000313" key="4">
    <source>
        <dbReference type="Proteomes" id="UP000319865"/>
    </source>
</evidence>
<comment type="caution">
    <text evidence="3">The sequence shown here is derived from an EMBL/GenBank/DDBJ whole genome shotgun (WGS) entry which is preliminary data.</text>
</comment>
<keyword evidence="2" id="KW-1133">Transmembrane helix</keyword>
<feature type="compositionally biased region" description="Pro residues" evidence="1">
    <location>
        <begin position="66"/>
        <end position="94"/>
    </location>
</feature>
<dbReference type="RefSeq" id="WP_142023523.1">
    <property type="nucleotide sequence ID" value="NZ_VFQE01000001.1"/>
</dbReference>
<sequence length="245" mass="25133">MSSSHPQLPGEPTGSKPPSTQEIPLVQPATGATATAHLPPHPGATPPAPVQPVDTPAPTGPVDFVPGPPGPGTSPPPPPPARSAPAAVPDPAPPATAAAPVPTWPETLESEHATEERRRRIRVGAPRDPATVLGIGLTVLSVVLLALGLTMRWDDLESYWQSIPLWSAFATVCALLGLAAFVAFAVVGRVRSAPAWRVAAAGLVGLAVFWLLVVLPVVATDRGFVLTAALAAFGGALWVGPRQED</sequence>